<name>A0ABY4HPH5_9FLAO</name>
<reference evidence="1" key="2">
    <citation type="submission" date="2022-04" db="EMBL/GenBank/DDBJ databases">
        <title>Complete Genome Sequence of Flavobacterium sediminilitoris YSM-43, Isolated from a Tidal Sediment.</title>
        <authorList>
            <person name="Lee P.A."/>
        </authorList>
    </citation>
    <scope>NUCLEOTIDE SEQUENCE</scope>
    <source>
        <strain evidence="1">YSM-43</strain>
    </source>
</reference>
<protein>
    <submittedName>
        <fullName evidence="1">Uncharacterized protein</fullName>
    </submittedName>
</protein>
<keyword evidence="2" id="KW-1185">Reference proteome</keyword>
<dbReference type="EMBL" id="CP090145">
    <property type="protein sequence ID" value="UOX34505.1"/>
    <property type="molecule type" value="Genomic_DNA"/>
</dbReference>
<organism evidence="1 2">
    <name type="scientific">Flavobacterium sediminilitoris</name>
    <dbReference type="NCBI Taxonomy" id="2024526"/>
    <lineage>
        <taxon>Bacteria</taxon>
        <taxon>Pseudomonadati</taxon>
        <taxon>Bacteroidota</taxon>
        <taxon>Flavobacteriia</taxon>
        <taxon>Flavobacteriales</taxon>
        <taxon>Flavobacteriaceae</taxon>
        <taxon>Flavobacterium</taxon>
    </lineage>
</organism>
<evidence type="ECO:0000313" key="2">
    <source>
        <dbReference type="Proteomes" id="UP000830454"/>
    </source>
</evidence>
<dbReference type="Proteomes" id="UP000830454">
    <property type="component" value="Chromosome"/>
</dbReference>
<proteinExistence type="predicted"/>
<dbReference type="RefSeq" id="WP_045969171.1">
    <property type="nucleotide sequence ID" value="NZ_CP090145.1"/>
</dbReference>
<reference evidence="1" key="1">
    <citation type="submission" date="2021-12" db="EMBL/GenBank/DDBJ databases">
        <authorList>
            <person name="Cha I.-T."/>
            <person name="Lee K.-E."/>
            <person name="Park S.-J."/>
        </authorList>
    </citation>
    <scope>NUCLEOTIDE SEQUENCE</scope>
    <source>
        <strain evidence="1">YSM-43</strain>
    </source>
</reference>
<accession>A0ABY4HPH5</accession>
<sequence>MKKSILNLKGAQILTKEELKETAGGKVFNPGGGDGPGEDGCGFNTCRNQWGRCSWAACDRGY</sequence>
<evidence type="ECO:0000313" key="1">
    <source>
        <dbReference type="EMBL" id="UOX34505.1"/>
    </source>
</evidence>
<gene>
    <name evidence="1" type="ORF">LXD69_03095</name>
</gene>